<dbReference type="Pfam" id="PF00975">
    <property type="entry name" value="Thioesterase"/>
    <property type="match status" value="1"/>
</dbReference>
<dbReference type="InterPro" id="IPR020802">
    <property type="entry name" value="TesA-like"/>
</dbReference>
<dbReference type="Gene3D" id="3.30.559.30">
    <property type="entry name" value="Nonribosomal peptide synthetase, condensation domain"/>
    <property type="match status" value="1"/>
</dbReference>
<dbReference type="Pfam" id="PF00668">
    <property type="entry name" value="Condensation"/>
    <property type="match status" value="1"/>
</dbReference>
<dbReference type="Pfam" id="PF13193">
    <property type="entry name" value="AMP-binding_C"/>
    <property type="match status" value="1"/>
</dbReference>
<dbReference type="CDD" id="cd19531">
    <property type="entry name" value="LCL_NRPS-like"/>
    <property type="match status" value="1"/>
</dbReference>
<dbReference type="InterPro" id="IPR036736">
    <property type="entry name" value="ACP-like_sf"/>
</dbReference>
<dbReference type="Gene3D" id="3.40.50.1820">
    <property type="entry name" value="alpha/beta hydrolase"/>
    <property type="match status" value="1"/>
</dbReference>
<name>A0A6M1L457_9ACTN</name>
<evidence type="ECO:0000256" key="2">
    <source>
        <dbReference type="ARBA" id="ARBA00022450"/>
    </source>
</evidence>
<dbReference type="RefSeq" id="WP_164446902.1">
    <property type="nucleotide sequence ID" value="NZ_SAIY01000003.1"/>
</dbReference>
<evidence type="ECO:0000313" key="6">
    <source>
        <dbReference type="EMBL" id="NGM12950.1"/>
    </source>
</evidence>
<dbReference type="SUPFAM" id="SSF52777">
    <property type="entry name" value="CoA-dependent acyltransferases"/>
    <property type="match status" value="2"/>
</dbReference>
<dbReference type="InterPro" id="IPR009081">
    <property type="entry name" value="PP-bd_ACP"/>
</dbReference>
<dbReference type="GO" id="GO:0003824">
    <property type="term" value="F:catalytic activity"/>
    <property type="evidence" value="ECO:0007669"/>
    <property type="project" value="InterPro"/>
</dbReference>
<feature type="compositionally biased region" description="Low complexity" evidence="4">
    <location>
        <begin position="991"/>
        <end position="1007"/>
    </location>
</feature>
<evidence type="ECO:0000259" key="5">
    <source>
        <dbReference type="PROSITE" id="PS50075"/>
    </source>
</evidence>
<dbReference type="InterPro" id="IPR006162">
    <property type="entry name" value="Ppantetheine_attach_site"/>
</dbReference>
<dbReference type="CDD" id="cd05930">
    <property type="entry name" value="A_NRPS"/>
    <property type="match status" value="1"/>
</dbReference>
<evidence type="ECO:0000256" key="3">
    <source>
        <dbReference type="ARBA" id="ARBA00022553"/>
    </source>
</evidence>
<dbReference type="Pfam" id="PF00501">
    <property type="entry name" value="AMP-binding"/>
    <property type="match status" value="1"/>
</dbReference>
<dbReference type="Gene3D" id="3.40.50.12780">
    <property type="entry name" value="N-terminal domain of ligase-like"/>
    <property type="match status" value="1"/>
</dbReference>
<feature type="region of interest" description="Disordered" evidence="4">
    <location>
        <begin position="985"/>
        <end position="1007"/>
    </location>
</feature>
<dbReference type="GO" id="GO:0005737">
    <property type="term" value="C:cytoplasm"/>
    <property type="evidence" value="ECO:0007669"/>
    <property type="project" value="TreeGrafter"/>
</dbReference>
<feature type="region of interest" description="Disordered" evidence="4">
    <location>
        <begin position="25"/>
        <end position="44"/>
    </location>
</feature>
<reference evidence="6 7" key="1">
    <citation type="submission" date="2020-02" db="EMBL/GenBank/DDBJ databases">
        <title>Draft Genome Sequence of Verrucosispora sp. Strain CWR15, Isolated from Gulf of Mexico Sponge.</title>
        <authorList>
            <person name="Kennedy S.J."/>
            <person name="Cella E."/>
            <person name="Azarian T."/>
            <person name="Baker B.J."/>
            <person name="Shaw L.N."/>
        </authorList>
    </citation>
    <scope>NUCLEOTIDE SEQUENCE [LARGE SCALE GENOMIC DNA]</scope>
    <source>
        <strain evidence="6 7">CWR15</strain>
    </source>
</reference>
<dbReference type="NCBIfam" id="TIGR01733">
    <property type="entry name" value="AA-adenyl-dom"/>
    <property type="match status" value="1"/>
</dbReference>
<dbReference type="SUPFAM" id="SSF47336">
    <property type="entry name" value="ACP-like"/>
    <property type="match status" value="1"/>
</dbReference>
<evidence type="ECO:0000313" key="7">
    <source>
        <dbReference type="Proteomes" id="UP000478148"/>
    </source>
</evidence>
<dbReference type="GO" id="GO:0008610">
    <property type="term" value="P:lipid biosynthetic process"/>
    <property type="evidence" value="ECO:0007669"/>
    <property type="project" value="UniProtKB-ARBA"/>
</dbReference>
<keyword evidence="3" id="KW-0597">Phosphoprotein</keyword>
<dbReference type="InterPro" id="IPR001031">
    <property type="entry name" value="Thioesterase"/>
</dbReference>
<comment type="caution">
    <text evidence="6">The sequence shown here is derived from an EMBL/GenBank/DDBJ whole genome shotgun (WGS) entry which is preliminary data.</text>
</comment>
<dbReference type="Gene3D" id="1.10.1200.10">
    <property type="entry name" value="ACP-like"/>
    <property type="match status" value="1"/>
</dbReference>
<evidence type="ECO:0000256" key="4">
    <source>
        <dbReference type="SAM" id="MobiDB-lite"/>
    </source>
</evidence>
<sequence>MSDETFDGRVARLDERRRLLLERMRQQRRQPPATIGARPAGDERVPLSRAQEQLWFLAQLAPAEPTYNLVQASYLTGEVDPAALRRALDGVVARHEALRTVVESVDGVAYQRVLPPGPASLVVDDVSRLPEQQRRPAALTLLQQQEVHRPFDLATGPLFRARLVRLGPTEHALAVAAHHIVVDGWSMGLILRELAAAYDAHRHGTRARLDPPALQYPDFARWQHQQLATAELDNHLRYWAQRLADLPTLELPADRPRPTTASFRGALLEQPLDPQLHAGVQALAKETGASPFMVLVAAFAAMLARYTGTDDLAVGTTFSGRSRPELESVVGFFANMGVLRLDTSGDPTFATLVDRARDTCLGAWEHQDAPFERVVQRLAPPRDPGRNPLFQVAVQLLDGSTWGGPTLPGTDSTPVDLRLDRSRFDMMVSLVDHGDRYSVLTEYSTDLFDARRVRAMLDHVARLLDAGLADPATTLSRLPMLDPAERERVLALGAGERRDVAPATVHQLVRAQAERNPDAVAVRHGDHELTYRELLDRAARRAAGLRDAGLRPGDRVPALLDRGVDEVLTPLAIWHAGGVYVPLDTAAPPNRLRRILTNCAARLVLTRTEHAAGVPEGPWRTLLLDTGDLDSAAGLAPEPSTGPDDLAYVLHTSGTTGDPKGVQLPHRGFVTYLDWMRDQWRCGPGDRVLHGCAPVFDLAAGEVLAALTSGATVVVIGKDRLLSPGGLAEVLAAERITHLFLTPTTLGLVEDDTDRFDALREVLVGGEVCPADLVTRWARPGRRRFVNLYGPTEATVGCLAHDCTDWSAATPPPIGATMPNRRTYLVDRWDNPVPVGVPGEILVGGAALSTGYLNDDELTGRRFTADPFDPQGRVYRTGDRGHWDAQGRLHFGGRLDGQVKLRGLRVELDEIEALLSRHSGVARAAATVVRDGNGVQRLVGYVVDAAEPASDADLRTHLSTELPAHLVPGRFVRLPALPLTTSGKVNRRALPAPEAADTDDTGAAPTTGAERQVAEIFAEVLGVARVGAETSFFDLGGHSLQAAHVLARIAGRIGTSVSLKQFYATPTVRAVARFVEHGPVVDASPLVTLKATGSRPRLYCPHAVSGSPYWYLPLSRALHPEQPVDGFEAPGLEGGIEPVDDLVMLAGRYVAALRERQPHGPYLLAGWSMGGFLCFEMARQLAAVGAAPDLVVMIDSNEPGPLPLPSERQVMETFVADLAGLSAAPAPPLDAEVVDAADPIAALTGFLVRHGLIPSDVRADFVANRYAVFRANMRAIYGYQPAPYAGRTVLVQAEREASRAAWRRWSPAMEVVTLPGDHYSMWSPQHLPALAALIDGQVARVLDLG</sequence>
<dbReference type="GO" id="GO:0031177">
    <property type="term" value="F:phosphopantetheine binding"/>
    <property type="evidence" value="ECO:0007669"/>
    <property type="project" value="InterPro"/>
</dbReference>
<dbReference type="SMART" id="SM00824">
    <property type="entry name" value="PKS_TE"/>
    <property type="match status" value="1"/>
</dbReference>
<dbReference type="GO" id="GO:0043041">
    <property type="term" value="P:amino acid activation for nonribosomal peptide biosynthetic process"/>
    <property type="evidence" value="ECO:0007669"/>
    <property type="project" value="TreeGrafter"/>
</dbReference>
<dbReference type="SUPFAM" id="SSF53474">
    <property type="entry name" value="alpha/beta-Hydrolases"/>
    <property type="match status" value="1"/>
</dbReference>
<proteinExistence type="predicted"/>
<dbReference type="InterPro" id="IPR045851">
    <property type="entry name" value="AMP-bd_C_sf"/>
</dbReference>
<dbReference type="InterPro" id="IPR042099">
    <property type="entry name" value="ANL_N_sf"/>
</dbReference>
<organism evidence="6 7">
    <name type="scientific">Verrucosispora sioxanthis</name>
    <dbReference type="NCBI Taxonomy" id="2499994"/>
    <lineage>
        <taxon>Bacteria</taxon>
        <taxon>Bacillati</taxon>
        <taxon>Actinomycetota</taxon>
        <taxon>Actinomycetes</taxon>
        <taxon>Micromonosporales</taxon>
        <taxon>Micromonosporaceae</taxon>
        <taxon>Micromonospora</taxon>
    </lineage>
</organism>
<accession>A0A6M1L457</accession>
<dbReference type="Gene3D" id="3.30.559.10">
    <property type="entry name" value="Chloramphenicol acetyltransferase-like domain"/>
    <property type="match status" value="1"/>
</dbReference>
<dbReference type="InterPro" id="IPR001242">
    <property type="entry name" value="Condensation_dom"/>
</dbReference>
<feature type="domain" description="Carrier" evidence="5">
    <location>
        <begin position="1004"/>
        <end position="1079"/>
    </location>
</feature>
<dbReference type="EMBL" id="SAIY01000003">
    <property type="protein sequence ID" value="NGM12950.1"/>
    <property type="molecule type" value="Genomic_DNA"/>
</dbReference>
<dbReference type="InterPro" id="IPR029058">
    <property type="entry name" value="AB_hydrolase_fold"/>
</dbReference>
<dbReference type="InterPro" id="IPR025110">
    <property type="entry name" value="AMP-bd_C"/>
</dbReference>
<dbReference type="InterPro" id="IPR020845">
    <property type="entry name" value="AMP-binding_CS"/>
</dbReference>
<dbReference type="PANTHER" id="PTHR45527">
    <property type="entry name" value="NONRIBOSOMAL PEPTIDE SYNTHETASE"/>
    <property type="match status" value="1"/>
</dbReference>
<dbReference type="Pfam" id="PF00550">
    <property type="entry name" value="PP-binding"/>
    <property type="match status" value="1"/>
</dbReference>
<evidence type="ECO:0000256" key="1">
    <source>
        <dbReference type="ARBA" id="ARBA00001957"/>
    </source>
</evidence>
<dbReference type="SUPFAM" id="SSF56801">
    <property type="entry name" value="Acetyl-CoA synthetase-like"/>
    <property type="match status" value="1"/>
</dbReference>
<dbReference type="PANTHER" id="PTHR45527:SF1">
    <property type="entry name" value="FATTY ACID SYNTHASE"/>
    <property type="match status" value="1"/>
</dbReference>
<dbReference type="InterPro" id="IPR023213">
    <property type="entry name" value="CAT-like_dom_sf"/>
</dbReference>
<keyword evidence="2" id="KW-0596">Phosphopantetheine</keyword>
<dbReference type="PROSITE" id="PS00012">
    <property type="entry name" value="PHOSPHOPANTETHEINE"/>
    <property type="match status" value="1"/>
</dbReference>
<gene>
    <name evidence="6" type="ORF">ENC19_09915</name>
</gene>
<dbReference type="InterPro" id="IPR000873">
    <property type="entry name" value="AMP-dep_synth/lig_dom"/>
</dbReference>
<dbReference type="PROSITE" id="PS00455">
    <property type="entry name" value="AMP_BINDING"/>
    <property type="match status" value="1"/>
</dbReference>
<dbReference type="Proteomes" id="UP000478148">
    <property type="component" value="Unassembled WGS sequence"/>
</dbReference>
<keyword evidence="7" id="KW-1185">Reference proteome</keyword>
<dbReference type="PROSITE" id="PS50075">
    <property type="entry name" value="CARRIER"/>
    <property type="match status" value="1"/>
</dbReference>
<dbReference type="SMART" id="SM00823">
    <property type="entry name" value="PKS_PP"/>
    <property type="match status" value="1"/>
</dbReference>
<protein>
    <submittedName>
        <fullName evidence="6">Amino acid adenylation domain-containing protein</fullName>
    </submittedName>
</protein>
<comment type="cofactor">
    <cofactor evidence="1">
        <name>pantetheine 4'-phosphate</name>
        <dbReference type="ChEBI" id="CHEBI:47942"/>
    </cofactor>
</comment>
<dbReference type="GO" id="GO:0044550">
    <property type="term" value="P:secondary metabolite biosynthetic process"/>
    <property type="evidence" value="ECO:0007669"/>
    <property type="project" value="TreeGrafter"/>
</dbReference>
<dbReference type="InterPro" id="IPR020806">
    <property type="entry name" value="PKS_PP-bd"/>
</dbReference>
<dbReference type="Gene3D" id="3.30.300.30">
    <property type="match status" value="1"/>
</dbReference>
<dbReference type="InterPro" id="IPR010071">
    <property type="entry name" value="AA_adenyl_dom"/>
</dbReference>